<dbReference type="Proteomes" id="UP000799049">
    <property type="component" value="Unassembled WGS sequence"/>
</dbReference>
<sequence length="437" mass="46993">MGSKKALVRPASSSLSTLESLDSVPNRPSSSCSSSSSSNSTSLHASGQSHLFQNSTSSRPLRGTIKPRASVKPPTSSGSRTPTSMTFPLTALACSSSSSISAPTPTPYDELTAFKLRELDAQIDRDLQDHDSLFDPDNNYSSPSSDHDRDHGNDNDNESKNRPRLDAVGGSDTEWSDLATYLNHLHEKKYLDLPPSLLQPHPQQPSTLAVASSSKQVLPLTAANLLAATTDQRIIDGLAQIRQLDAVLESLDGRGYPGGFDDDDDGEGDDNPRNPSRSKAGSGYAKSRASIPSLAPLDAQKYYFVYGRLSEEDQRRVDALLDESSSTGAGAGAGGASDEEPSAKQTIEAAIAVIDARLDAMHRFQLPRGTDLDDAPQSPQHPIEDIDRRLRDMYTANLELFGNHAELPHLEPEVLSRLLDDAHAELGIPKRSSVTAE</sequence>
<feature type="compositionally biased region" description="Polar residues" evidence="1">
    <location>
        <begin position="43"/>
        <end position="59"/>
    </location>
</feature>
<gene>
    <name evidence="2" type="ORF">ANDGO_05169</name>
</gene>
<feature type="region of interest" description="Disordered" evidence="1">
    <location>
        <begin position="1"/>
        <end position="85"/>
    </location>
</feature>
<reference evidence="2" key="1">
    <citation type="submission" date="2019-09" db="EMBL/GenBank/DDBJ databases">
        <title>The Mitochondrial Proteome of the Jakobid, Andalucia godoyi, a Protist With the Most Gene-Rich and Bacteria-Like Mitochondrial Genome.</title>
        <authorList>
            <person name="Gray M.W."/>
            <person name="Burger G."/>
            <person name="Derelle R."/>
            <person name="Klimes V."/>
            <person name="Leger M."/>
            <person name="Sarrasin M."/>
            <person name="Vlcek C."/>
            <person name="Roger A.J."/>
            <person name="Elias M."/>
            <person name="Lang B.F."/>
        </authorList>
    </citation>
    <scope>NUCLEOTIDE SEQUENCE</scope>
    <source>
        <strain evidence="2">And28</strain>
    </source>
</reference>
<feature type="compositionally biased region" description="Acidic residues" evidence="1">
    <location>
        <begin position="260"/>
        <end position="269"/>
    </location>
</feature>
<feature type="compositionally biased region" description="Low complexity" evidence="1">
    <location>
        <begin position="12"/>
        <end position="42"/>
    </location>
</feature>
<organism evidence="2 3">
    <name type="scientific">Andalucia godoyi</name>
    <name type="common">Flagellate</name>
    <dbReference type="NCBI Taxonomy" id="505711"/>
    <lineage>
        <taxon>Eukaryota</taxon>
        <taxon>Discoba</taxon>
        <taxon>Jakobida</taxon>
        <taxon>Andalucina</taxon>
        <taxon>Andaluciidae</taxon>
        <taxon>Andalucia</taxon>
    </lineage>
</organism>
<feature type="compositionally biased region" description="Low complexity" evidence="1">
    <location>
        <begin position="73"/>
        <end position="85"/>
    </location>
</feature>
<accession>A0A8K0AGR0</accession>
<comment type="caution">
    <text evidence="2">The sequence shown here is derived from an EMBL/GenBank/DDBJ whole genome shotgun (WGS) entry which is preliminary data.</text>
</comment>
<feature type="compositionally biased region" description="Basic and acidic residues" evidence="1">
    <location>
        <begin position="145"/>
        <end position="165"/>
    </location>
</feature>
<name>A0A8K0AGR0_ANDGO</name>
<proteinExistence type="predicted"/>
<keyword evidence="3" id="KW-1185">Reference proteome</keyword>
<feature type="region of interest" description="Disordered" evidence="1">
    <location>
        <begin position="129"/>
        <end position="171"/>
    </location>
</feature>
<evidence type="ECO:0000313" key="2">
    <source>
        <dbReference type="EMBL" id="KAF0852607.1"/>
    </source>
</evidence>
<feature type="region of interest" description="Disordered" evidence="1">
    <location>
        <begin position="252"/>
        <end position="289"/>
    </location>
</feature>
<protein>
    <submittedName>
        <fullName evidence="2">Putative mitochondrial protein</fullName>
    </submittedName>
</protein>
<feature type="compositionally biased region" description="Low complexity" evidence="1">
    <location>
        <begin position="135"/>
        <end position="144"/>
    </location>
</feature>
<evidence type="ECO:0000256" key="1">
    <source>
        <dbReference type="SAM" id="MobiDB-lite"/>
    </source>
</evidence>
<dbReference type="AlphaFoldDB" id="A0A8K0AGR0"/>
<dbReference type="EMBL" id="VRVR01000025">
    <property type="protein sequence ID" value="KAF0852607.1"/>
    <property type="molecule type" value="Genomic_DNA"/>
</dbReference>
<evidence type="ECO:0000313" key="3">
    <source>
        <dbReference type="Proteomes" id="UP000799049"/>
    </source>
</evidence>